<reference evidence="3" key="2">
    <citation type="submission" date="2025-08" db="UniProtKB">
        <authorList>
            <consortium name="EnsemblFungi"/>
        </authorList>
    </citation>
    <scope>IDENTIFICATION</scope>
    <source>
        <strain evidence="3">4287 / CBS 123668 / FGSC 9935 / NRRL 34936</strain>
    </source>
</reference>
<sequence>MWKLLVSGFVAVASLSGVNAAYPNPGPVTGDTRVHDPTVVKTPSGGYLLAHTGDNVSLKTSSDRTAWKDAGAVFPNGAPWTTQYTKGDKNQGSNPRHSTTHL</sequence>
<keyword evidence="2" id="KW-0732">Signal</keyword>
<evidence type="ECO:0000256" key="1">
    <source>
        <dbReference type="SAM" id="MobiDB-lite"/>
    </source>
</evidence>
<dbReference type="Gene3D" id="2.115.10.20">
    <property type="entry name" value="Glycosyl hydrolase domain, family 43"/>
    <property type="match status" value="1"/>
</dbReference>
<evidence type="ECO:0000313" key="4">
    <source>
        <dbReference type="Proteomes" id="UP000002489"/>
    </source>
</evidence>
<accession>A0A0D2Y6V6</accession>
<evidence type="ECO:0000313" key="3">
    <source>
        <dbReference type="EnsemblFungi" id="FOXG_12016P0"/>
    </source>
</evidence>
<dbReference type="SUPFAM" id="SSF75005">
    <property type="entry name" value="Arabinanase/levansucrase/invertase"/>
    <property type="match status" value="1"/>
</dbReference>
<gene>
    <name evidence="3" type="primary">28953383</name>
</gene>
<feature type="region of interest" description="Disordered" evidence="1">
    <location>
        <begin position="76"/>
        <end position="102"/>
    </location>
</feature>
<dbReference type="STRING" id="426428.A0A0D2Y6V6"/>
<dbReference type="Proteomes" id="UP000002489">
    <property type="component" value="Unassembled WGS sequence"/>
</dbReference>
<protein>
    <submittedName>
        <fullName evidence="3">Uncharacterized protein</fullName>
    </submittedName>
</protein>
<feature type="signal peptide" evidence="2">
    <location>
        <begin position="1"/>
        <end position="20"/>
    </location>
</feature>
<dbReference type="VEuPathDB" id="FungiDB:FOXG_12016"/>
<dbReference type="EnsemblFungi" id="FOXG_12016T0">
    <property type="protein sequence ID" value="FOXG_12016P0"/>
    <property type="gene ID" value="FOXG_12016"/>
</dbReference>
<feature type="chain" id="PRO_5010613702" evidence="2">
    <location>
        <begin position="21"/>
        <end position="102"/>
    </location>
</feature>
<evidence type="ECO:0000256" key="2">
    <source>
        <dbReference type="SAM" id="SignalP"/>
    </source>
</evidence>
<dbReference type="AlphaFoldDB" id="A0A0D2Y6V6"/>
<name>A0A0D2Y6V6_FUSOF</name>
<reference evidence="4" key="1">
    <citation type="journal article" date="2012" name="Mol. Plant Microbe Interact.">
        <title>A highly conserved effector in Fusarium oxysporum is required for full virulence on Arabidopsis.</title>
        <authorList>
            <person name="Thatcher L.F."/>
            <person name="Gardiner D.M."/>
            <person name="Kazan K."/>
            <person name="Manners J."/>
        </authorList>
    </citation>
    <scope>NUCLEOTIDE SEQUENCE [LARGE SCALE GENOMIC DNA]</scope>
    <source>
        <strain evidence="4">Fo5176</strain>
    </source>
</reference>
<organism evidence="3 4">
    <name type="scientific">Fusarium oxysporum (strain Fo5176)</name>
    <name type="common">Fusarium vascular wilt</name>
    <dbReference type="NCBI Taxonomy" id="660025"/>
    <lineage>
        <taxon>Eukaryota</taxon>
        <taxon>Fungi</taxon>
        <taxon>Dikarya</taxon>
        <taxon>Ascomycota</taxon>
        <taxon>Pezizomycotina</taxon>
        <taxon>Sordariomycetes</taxon>
        <taxon>Hypocreomycetidae</taxon>
        <taxon>Hypocreales</taxon>
        <taxon>Nectriaceae</taxon>
        <taxon>Fusarium</taxon>
        <taxon>Fusarium oxysporum species complex</taxon>
    </lineage>
</organism>
<dbReference type="InterPro" id="IPR023296">
    <property type="entry name" value="Glyco_hydro_beta-prop_sf"/>
</dbReference>
<proteinExistence type="predicted"/>
<feature type="compositionally biased region" description="Polar residues" evidence="1">
    <location>
        <begin position="79"/>
        <end position="102"/>
    </location>
</feature>